<proteinExistence type="predicted"/>
<accession>A0AAV4RMB8</accession>
<dbReference type="Proteomes" id="UP001054945">
    <property type="component" value="Unassembled WGS sequence"/>
</dbReference>
<dbReference type="EMBL" id="BPLR01008174">
    <property type="protein sequence ID" value="GIY22615.1"/>
    <property type="molecule type" value="Genomic_DNA"/>
</dbReference>
<keyword evidence="2" id="KW-1185">Reference proteome</keyword>
<evidence type="ECO:0000313" key="1">
    <source>
        <dbReference type="EMBL" id="GIY22615.1"/>
    </source>
</evidence>
<sequence length="84" mass="10236">MRKSRLRSFVPSYITSELQEVIVQKDEQAFCCRCVRRLRVGMRVMRHKFWVWHFHPFKHQEYAKCWMTDKQEGSGLENDLCLLT</sequence>
<name>A0AAV4RMB8_CAEEX</name>
<reference evidence="1 2" key="1">
    <citation type="submission" date="2021-06" db="EMBL/GenBank/DDBJ databases">
        <title>Caerostris extrusa draft genome.</title>
        <authorList>
            <person name="Kono N."/>
            <person name="Arakawa K."/>
        </authorList>
    </citation>
    <scope>NUCLEOTIDE SEQUENCE [LARGE SCALE GENOMIC DNA]</scope>
</reference>
<gene>
    <name evidence="1" type="ORF">CEXT_558731</name>
</gene>
<organism evidence="1 2">
    <name type="scientific">Caerostris extrusa</name>
    <name type="common">Bark spider</name>
    <name type="synonym">Caerostris bankana</name>
    <dbReference type="NCBI Taxonomy" id="172846"/>
    <lineage>
        <taxon>Eukaryota</taxon>
        <taxon>Metazoa</taxon>
        <taxon>Ecdysozoa</taxon>
        <taxon>Arthropoda</taxon>
        <taxon>Chelicerata</taxon>
        <taxon>Arachnida</taxon>
        <taxon>Araneae</taxon>
        <taxon>Araneomorphae</taxon>
        <taxon>Entelegynae</taxon>
        <taxon>Araneoidea</taxon>
        <taxon>Araneidae</taxon>
        <taxon>Caerostris</taxon>
    </lineage>
</organism>
<evidence type="ECO:0000313" key="2">
    <source>
        <dbReference type="Proteomes" id="UP001054945"/>
    </source>
</evidence>
<protein>
    <submittedName>
        <fullName evidence="1">Uncharacterized protein</fullName>
    </submittedName>
</protein>
<dbReference type="AlphaFoldDB" id="A0AAV4RMB8"/>
<comment type="caution">
    <text evidence="1">The sequence shown here is derived from an EMBL/GenBank/DDBJ whole genome shotgun (WGS) entry which is preliminary data.</text>
</comment>